<dbReference type="Gene3D" id="3.40.50.300">
    <property type="entry name" value="P-loop containing nucleotide triphosphate hydrolases"/>
    <property type="match status" value="1"/>
</dbReference>
<evidence type="ECO:0000256" key="7">
    <source>
        <dbReference type="ARBA" id="ARBA00023134"/>
    </source>
</evidence>
<evidence type="ECO:0000256" key="1">
    <source>
        <dbReference type="ARBA" id="ARBA00004477"/>
    </source>
</evidence>
<dbReference type="InterPro" id="IPR030386">
    <property type="entry name" value="G_GB1_RHD3_dom"/>
</dbReference>
<comment type="subcellular location">
    <subcellularLocation>
        <location evidence="1 10">Endoplasmic reticulum membrane</location>
        <topology evidence="1 10">Multi-pass membrane protein</topology>
    </subcellularLocation>
</comment>
<reference evidence="13" key="3">
    <citation type="submission" date="2014-05" db="EMBL/GenBank/DDBJ databases">
        <authorList>
            <person name="Aslett A.Martin."/>
            <person name="De Silva Nishadi"/>
        </authorList>
    </citation>
    <scope>NUCLEOTIDE SEQUENCE</scope>
    <source>
        <strain evidence="13">YM</strain>
    </source>
</reference>
<protein>
    <recommendedName>
        <fullName evidence="10">Protein SEY1 homolog</fullName>
        <ecNumber evidence="10">3.6.5.-</ecNumber>
    </recommendedName>
</protein>
<evidence type="ECO:0000313" key="15">
    <source>
        <dbReference type="Proteomes" id="UP000072874"/>
    </source>
</evidence>
<dbReference type="GO" id="GO:0005789">
    <property type="term" value="C:endoplasmic reticulum membrane"/>
    <property type="evidence" value="ECO:0007669"/>
    <property type="project" value="UniProtKB-SubCell"/>
</dbReference>
<evidence type="ECO:0000256" key="10">
    <source>
        <dbReference type="HAMAP-Rule" id="MF_03109"/>
    </source>
</evidence>
<dbReference type="Proteomes" id="UP000072904">
    <property type="component" value="Chromosome 10"/>
</dbReference>
<dbReference type="AlphaFoldDB" id="A0A077YF80"/>
<dbReference type="VEuPathDB" id="PlasmoDB:PY06299"/>
<dbReference type="VEuPathDB" id="PlasmoDB:PYYM_1028700"/>
<dbReference type="Proteomes" id="UP000072874">
    <property type="component" value="Chromosome 10"/>
</dbReference>
<dbReference type="PANTHER" id="PTHR45923:SF2">
    <property type="entry name" value="PROTEIN SEY1"/>
    <property type="match status" value="1"/>
</dbReference>
<organism evidence="13 16">
    <name type="scientific">Plasmodium yoelii</name>
    <dbReference type="NCBI Taxonomy" id="5861"/>
    <lineage>
        <taxon>Eukaryota</taxon>
        <taxon>Sar</taxon>
        <taxon>Alveolata</taxon>
        <taxon>Apicomplexa</taxon>
        <taxon>Aconoidasida</taxon>
        <taxon>Haemosporida</taxon>
        <taxon>Plasmodiidae</taxon>
        <taxon>Plasmodium</taxon>
        <taxon>Plasmodium (Vinckeia)</taxon>
    </lineage>
</organism>
<evidence type="ECO:0000313" key="16">
    <source>
        <dbReference type="Proteomes" id="UP000072904"/>
    </source>
</evidence>
<dbReference type="GO" id="GO:0003924">
    <property type="term" value="F:GTPase activity"/>
    <property type="evidence" value="ECO:0007669"/>
    <property type="project" value="UniProtKB-UniRule"/>
</dbReference>
<evidence type="ECO:0000313" key="13">
    <source>
        <dbReference type="EMBL" id="CDU85120.1"/>
    </source>
</evidence>
<feature type="domain" description="GB1/RHD3-type G" evidence="12">
    <location>
        <begin position="33"/>
        <end position="288"/>
    </location>
</feature>
<name>A0A077YF80_PLAYE</name>
<accession>A0A077YF80</accession>
<dbReference type="PANTHER" id="PTHR45923">
    <property type="entry name" value="PROTEIN SEY1"/>
    <property type="match status" value="1"/>
</dbReference>
<dbReference type="GeneID" id="3854180"/>
<dbReference type="EC" id="3.6.5.-" evidence="10"/>
<dbReference type="CDD" id="cd01851">
    <property type="entry name" value="GBP"/>
    <property type="match status" value="1"/>
</dbReference>
<evidence type="ECO:0000259" key="12">
    <source>
        <dbReference type="PROSITE" id="PS51715"/>
    </source>
</evidence>
<dbReference type="GO" id="GO:0016320">
    <property type="term" value="P:endoplasmic reticulum membrane fusion"/>
    <property type="evidence" value="ECO:0007669"/>
    <property type="project" value="TreeGrafter"/>
</dbReference>
<dbReference type="FunFam" id="3.40.50.300:FF:000727">
    <property type="entry name" value="Protein SEY1 homolog"/>
    <property type="match status" value="1"/>
</dbReference>
<evidence type="ECO:0000256" key="4">
    <source>
        <dbReference type="ARBA" id="ARBA00022801"/>
    </source>
</evidence>
<evidence type="ECO:0000256" key="6">
    <source>
        <dbReference type="ARBA" id="ARBA00022989"/>
    </source>
</evidence>
<dbReference type="EMBL" id="LM993664">
    <property type="protein sequence ID" value="VTZ79015.1"/>
    <property type="molecule type" value="Genomic_DNA"/>
</dbReference>
<dbReference type="EMBL" id="LK934638">
    <property type="protein sequence ID" value="CDU85120.1"/>
    <property type="molecule type" value="Genomic_DNA"/>
</dbReference>
<dbReference type="KEGG" id="pyo:PY17X_1029000"/>
<reference evidence="14" key="4">
    <citation type="submission" date="2019-05" db="EMBL/GenBank/DDBJ databases">
        <authorList>
            <consortium name="Pathogen Informatics"/>
        </authorList>
    </citation>
    <scope>NUCLEOTIDE SEQUENCE</scope>
    <source>
        <strain evidence="14">17X</strain>
    </source>
</reference>
<dbReference type="OMA" id="WREISMA"/>
<evidence type="ECO:0000313" key="14">
    <source>
        <dbReference type="EMBL" id="VTZ79015.1"/>
    </source>
</evidence>
<dbReference type="PROSITE" id="PS51715">
    <property type="entry name" value="G_GB1_RHD3"/>
    <property type="match status" value="1"/>
</dbReference>
<keyword evidence="4 10" id="KW-0378">Hydrolase</keyword>
<evidence type="ECO:0000256" key="9">
    <source>
        <dbReference type="ARBA" id="ARBA00029381"/>
    </source>
</evidence>
<comment type="function">
    <text evidence="10">Probable GTP-binding protein that may be involved in cell development.</text>
</comment>
<sequence>MTNVNKTQIIDYDGHIIDNLKEWMSNNKLSKLGFNYNVIAILGSQSSGKSTLLNNLFKTSFDVMNTKLGHSQTTQGLWLSYDKFEEELADASHDGSDVEPKNKSNNKHVINPTLILDVEGNDSKERGENRLTFEHRSALFSLALADCVIVNLWYHSLGNFTASNYGLLKTVMEVHLELFHQNINCPKTILLFTVRDWFEEFAPLDVIREKIVEEYVNKIWGELKKPESSKNANINDYFIIEVVGLSHGIIKKDEFLKDIKRLRHKWIYELRPINYSRNIPADGFAQYCNNIWNTIIKQSQLDIPSQQEMLATFRCQEIKNNVLNNISNMIKEKMIDSKNKYIEDFKTWAEKDIIEKCLNEYLTDASRYQKSICLKTLEELLENLFIQLQTIVDNNLNFTQRILSSKFSKELNSMYSICTADKSYFLFINDKNVDVTEQDENLLNIENTEENNKKGTQIKCINLWSNFLYNADMLEYTTITNFFDQYKKCSLEIIEPNISNNESKDNQEKRNHDFNYKNSLTILATSIYKDTNRIRSVQCNILIEKIKSTIKEELKNVDNMLITVKCSKDYWDYILKIVNKLEDHIYTNLSKCFINLKTGINTTYLNNGDNIYARLNTNCDYGLSYFQNEQIITDFSDDEDKKNDDEMDTGIDQNKNDMESLFNSKKFEIITKKNKKEKYISTINNDLKKEMNNTKLISELKNFYIEIIIDALKIKLDEISNNIGNIIISRFESVFNYDEIEQPRQWRNVSVIELKNIFRVSKDYAFSIIDILQKNIKIDKIDNYLPNNFINNDIIEKGKSKAKKRIQEICRDAQYIQETGGQMSLKNVPFAFWVILLILGWNEILMFTRLFFRLNIILPMIIGFIIIVISCLYTGNAQVLSYINKIIFMTIKNSYNFYKHLQTIGNQTTKPEKVE</sequence>
<keyword evidence="6 10" id="KW-1133">Transmembrane helix</keyword>
<keyword evidence="3 10" id="KW-0547">Nucleotide-binding</keyword>
<keyword evidence="2 10" id="KW-0812">Transmembrane</keyword>
<feature type="transmembrane region" description="Helical" evidence="11">
    <location>
        <begin position="854"/>
        <end position="875"/>
    </location>
</feature>
<dbReference type="SUPFAM" id="SSF52540">
    <property type="entry name" value="P-loop containing nucleoside triphosphate hydrolases"/>
    <property type="match status" value="1"/>
</dbReference>
<feature type="topological domain" description="Cytoplasmic" evidence="10">
    <location>
        <begin position="1"/>
        <end position="827"/>
    </location>
</feature>
<dbReference type="OrthoDB" id="1597724at2759"/>
<dbReference type="RefSeq" id="XP_727734.2">
    <property type="nucleotide sequence ID" value="XM_722641.2"/>
</dbReference>
<dbReference type="GO" id="GO:0005525">
    <property type="term" value="F:GTP binding"/>
    <property type="evidence" value="ECO:0007669"/>
    <property type="project" value="UniProtKB-UniRule"/>
</dbReference>
<feature type="topological domain" description="Lumenal" evidence="10">
    <location>
        <begin position="849"/>
        <end position="851"/>
    </location>
</feature>
<feature type="topological domain" description="Cytoplasmic" evidence="10">
    <location>
        <begin position="873"/>
        <end position="915"/>
    </location>
</feature>
<dbReference type="VEuPathDB" id="PlasmoDB:PY06298"/>
<feature type="binding site" evidence="10">
    <location>
        <begin position="43"/>
        <end position="50"/>
    </location>
    <ligand>
        <name>GTP</name>
        <dbReference type="ChEBI" id="CHEBI:37565"/>
    </ligand>
</feature>
<proteinExistence type="inferred from homology"/>
<dbReference type="Pfam" id="PF05879">
    <property type="entry name" value="RHD3_GTPase"/>
    <property type="match status" value="1"/>
</dbReference>
<dbReference type="InterPro" id="IPR027417">
    <property type="entry name" value="P-loop_NTPase"/>
</dbReference>
<keyword evidence="7 10" id="KW-0342">GTP-binding</keyword>
<reference evidence="14" key="2">
    <citation type="submission" date="2014-05" db="EMBL/GenBank/DDBJ databases">
        <authorList>
            <person name="Aslett M.A."/>
            <person name="De Silva N."/>
        </authorList>
    </citation>
    <scope>NUCLEOTIDE SEQUENCE</scope>
    <source>
        <strain evidence="14">17X</strain>
    </source>
</reference>
<dbReference type="VEuPathDB" id="PlasmoDB:Py17XNL_001002328"/>
<comment type="function">
    <text evidence="9">Probable GTP-binding protein involved in generating and maintaining the structure of the tubular endoplasmic reticulum network.</text>
</comment>
<dbReference type="VEuPathDB" id="PlasmoDB:PY06968"/>
<reference evidence="15 16" key="1">
    <citation type="journal article" date="2014" name="BMC Biol.">
        <title>A comprehensive evaluation of rodent malaria parasite genomes and gene expression.</title>
        <authorList>
            <person name="Otto T.D."/>
            <person name="Bohme U."/>
            <person name="Jackson A.P."/>
            <person name="Hunt M."/>
            <person name="Franke-Fayard B."/>
            <person name="Hoeijmakers W.A."/>
            <person name="Religa A.A."/>
            <person name="Robertson L."/>
            <person name="Sanders M."/>
            <person name="Ogun S.A."/>
            <person name="Cunningham D."/>
            <person name="Erhart A."/>
            <person name="Billker O."/>
            <person name="Khan S.M."/>
            <person name="Stunnenberg H.G."/>
            <person name="Langhorne J."/>
            <person name="Holder A.A."/>
            <person name="Waters A.P."/>
            <person name="Newbold C.I."/>
            <person name="Pain A."/>
            <person name="Berriman M."/>
            <person name="Janse C.J."/>
        </authorList>
    </citation>
    <scope>NUCLEOTIDE SEQUENCE [LARGE SCALE GENOMIC DNA]</scope>
    <source>
        <strain evidence="14 15">17X</strain>
        <strain evidence="13 16">YM</strain>
    </source>
</reference>
<evidence type="ECO:0000256" key="2">
    <source>
        <dbReference type="ARBA" id="ARBA00022692"/>
    </source>
</evidence>
<dbReference type="InterPro" id="IPR008803">
    <property type="entry name" value="RHD3/Sey1"/>
</dbReference>
<keyword evidence="5 10" id="KW-0256">Endoplasmic reticulum</keyword>
<dbReference type="VEuPathDB" id="PlasmoDB:PY17X_1029000"/>
<evidence type="ECO:0000256" key="3">
    <source>
        <dbReference type="ARBA" id="ARBA00022741"/>
    </source>
</evidence>
<comment type="similarity">
    <text evidence="10">Belongs to the TRAFAC class dynamin-like GTPase superfamily. GB1/RHD3 GTPase family. RHD3 subfamily.</text>
</comment>
<dbReference type="HAMAP" id="MF_03109">
    <property type="entry name" value="Sey1"/>
    <property type="match status" value="1"/>
</dbReference>
<evidence type="ECO:0000256" key="11">
    <source>
        <dbReference type="SAM" id="Phobius"/>
    </source>
</evidence>
<evidence type="ECO:0000256" key="5">
    <source>
        <dbReference type="ARBA" id="ARBA00022824"/>
    </source>
</evidence>
<keyword evidence="8 10" id="KW-0472">Membrane</keyword>
<feature type="transmembrane region" description="Helical" evidence="11">
    <location>
        <begin position="830"/>
        <end position="847"/>
    </location>
</feature>
<evidence type="ECO:0000256" key="8">
    <source>
        <dbReference type="ARBA" id="ARBA00023136"/>
    </source>
</evidence>
<gene>
    <name evidence="14" type="ORF">PY17X_1029000</name>
    <name evidence="13" type="ORF">PYYM_1028700</name>
</gene>